<evidence type="ECO:0000313" key="1">
    <source>
        <dbReference type="EMBL" id="SHF76266.1"/>
    </source>
</evidence>
<sequence length="117" mass="12878">MTSTKKAAVSLIKGRHITAADKRNIVEGIAYLRKDFAPYVAAMPAQVPDYGAIWIKRGTSAKRYSIAPTGDLATYSVTIRENYRTDAGEIRQRDMAVMVQIANIEPLYMPAAERAAS</sequence>
<name>A0A1M5EAQ1_LOKAT</name>
<dbReference type="EMBL" id="FQUE01000012">
    <property type="protein sequence ID" value="SHF76266.1"/>
    <property type="molecule type" value="Genomic_DNA"/>
</dbReference>
<keyword evidence="2" id="KW-1185">Reference proteome</keyword>
<dbReference type="RefSeq" id="WP_072858569.1">
    <property type="nucleotide sequence ID" value="NZ_FQUE01000012.1"/>
</dbReference>
<dbReference type="Proteomes" id="UP000183987">
    <property type="component" value="Unassembled WGS sequence"/>
</dbReference>
<dbReference type="STRING" id="366533.SAMN05444339_11218"/>
<dbReference type="AlphaFoldDB" id="A0A1M5EAQ1"/>
<reference evidence="2" key="1">
    <citation type="submission" date="2016-11" db="EMBL/GenBank/DDBJ databases">
        <authorList>
            <person name="Varghese N."/>
            <person name="Submissions S."/>
        </authorList>
    </citation>
    <scope>NUCLEOTIDE SEQUENCE [LARGE SCALE GENOMIC DNA]</scope>
    <source>
        <strain evidence="2">DSM 29326</strain>
    </source>
</reference>
<proteinExistence type="predicted"/>
<gene>
    <name evidence="1" type="ORF">SAMN05444339_11218</name>
</gene>
<protein>
    <submittedName>
        <fullName evidence="1">Uncharacterized protein</fullName>
    </submittedName>
</protein>
<dbReference type="OrthoDB" id="7595664at2"/>
<accession>A0A1M5EAQ1</accession>
<organism evidence="1 2">
    <name type="scientific">Loktanella atrilutea</name>
    <dbReference type="NCBI Taxonomy" id="366533"/>
    <lineage>
        <taxon>Bacteria</taxon>
        <taxon>Pseudomonadati</taxon>
        <taxon>Pseudomonadota</taxon>
        <taxon>Alphaproteobacteria</taxon>
        <taxon>Rhodobacterales</taxon>
        <taxon>Roseobacteraceae</taxon>
        <taxon>Loktanella</taxon>
    </lineage>
</organism>
<evidence type="ECO:0000313" key="2">
    <source>
        <dbReference type="Proteomes" id="UP000183987"/>
    </source>
</evidence>